<organism evidence="2">
    <name type="scientific">Lineus viridis</name>
    <dbReference type="NCBI Taxonomy" id="56195"/>
    <lineage>
        <taxon>Eukaryota</taxon>
        <taxon>Metazoa</taxon>
        <taxon>Spiralia</taxon>
        <taxon>Lophotrochozoa</taxon>
        <taxon>Nemertea</taxon>
        <taxon>Pilidiophora</taxon>
        <taxon>Heteronemertea</taxon>
        <taxon>Lineidae</taxon>
        <taxon>Lineus</taxon>
    </lineage>
</organism>
<keyword evidence="1" id="KW-0812">Transmembrane</keyword>
<dbReference type="GeneID" id="8097110"/>
<proteinExistence type="predicted"/>
<protein>
    <submittedName>
        <fullName evidence="2">NADH dehydrogenase subunit 6</fullName>
    </submittedName>
</protein>
<gene>
    <name evidence="2" type="primary">ND6</name>
</gene>
<keyword evidence="2" id="KW-0496">Mitochondrion</keyword>
<dbReference type="RefSeq" id="YP_002995759.1">
    <property type="nucleotide sequence ID" value="NC_012889.1"/>
</dbReference>
<dbReference type="CTD" id="4541"/>
<evidence type="ECO:0000256" key="1">
    <source>
        <dbReference type="SAM" id="Phobius"/>
    </source>
</evidence>
<geneLocation type="mitochondrion" evidence="2"/>
<keyword evidence="1" id="KW-0472">Membrane</keyword>
<dbReference type="EMBL" id="FJ839919">
    <property type="protein sequence ID" value="ACO40319.1"/>
    <property type="molecule type" value="Genomic_DNA"/>
</dbReference>
<reference evidence="2" key="1">
    <citation type="journal article" date="2009" name="BMC Genomics">
        <title>Phylogeny and mitochondrial gene order variation in Lophotrochozoa in the light of new mitogenomic data from Nemertea.</title>
        <authorList>
            <person name="Podsiadlowski L."/>
            <person name="Braband A."/>
            <person name="Struck T.H."/>
            <person name="von Doehren J."/>
            <person name="Bartolomaeus T."/>
        </authorList>
    </citation>
    <scope>NUCLEOTIDE SEQUENCE</scope>
</reference>
<name>C6GCS8_9BILA</name>
<evidence type="ECO:0000313" key="2">
    <source>
        <dbReference type="EMBL" id="ACO40319.1"/>
    </source>
</evidence>
<feature type="transmembrane region" description="Helical" evidence="1">
    <location>
        <begin position="54"/>
        <end position="76"/>
    </location>
</feature>
<keyword evidence="1" id="KW-1133">Transmembrane helix</keyword>
<dbReference type="AlphaFoldDB" id="C6GCS8"/>
<feature type="transmembrane region" description="Helical" evidence="1">
    <location>
        <begin position="26"/>
        <end position="47"/>
    </location>
</feature>
<sequence length="152" mass="16678">MFLAFFVGSILGLVFIVPLMQQGVSLIAVIFFLSVVISLIVGLLGYVWYGFSLFLIYVGSLLVMFGYVVAMVPNFLLKQSSLVFFVFSGFFLGGFFFFKTVSVEGNFDVGSFIYSSSGCLILIGLAFVLLFSLVCVVKVCYFSSGSLRPFSL</sequence>
<feature type="transmembrane region" description="Helical" evidence="1">
    <location>
        <begin position="119"/>
        <end position="144"/>
    </location>
</feature>
<accession>C6GCS8</accession>
<feature type="transmembrane region" description="Helical" evidence="1">
    <location>
        <begin position="82"/>
        <end position="98"/>
    </location>
</feature>